<evidence type="ECO:0000259" key="17">
    <source>
        <dbReference type="Pfam" id="PF08033"/>
    </source>
</evidence>
<dbReference type="SUPFAM" id="SSF82754">
    <property type="entry name" value="C-terminal, gelsolin-like domain of Sec23/24"/>
    <property type="match status" value="1"/>
</dbReference>
<dbReference type="InterPro" id="IPR041742">
    <property type="entry name" value="Sec24-like_trunk_dom"/>
</dbReference>
<dbReference type="SUPFAM" id="SSF82919">
    <property type="entry name" value="Zn-finger domain of Sec23/24"/>
    <property type="match status" value="1"/>
</dbReference>
<dbReference type="Pfam" id="PF04815">
    <property type="entry name" value="Sec23_helical"/>
    <property type="match status" value="1"/>
</dbReference>
<dbReference type="SUPFAM" id="SSF53300">
    <property type="entry name" value="vWA-like"/>
    <property type="match status" value="1"/>
</dbReference>
<dbReference type="GO" id="GO:0000139">
    <property type="term" value="C:Golgi membrane"/>
    <property type="evidence" value="ECO:0007669"/>
    <property type="project" value="UniProtKB-SubCell"/>
</dbReference>
<feature type="compositionally biased region" description="Polar residues" evidence="12">
    <location>
        <begin position="44"/>
        <end position="55"/>
    </location>
</feature>
<dbReference type="Gene3D" id="2.30.30.380">
    <property type="entry name" value="Zn-finger domain of Sec23/24"/>
    <property type="match status" value="1"/>
</dbReference>
<dbReference type="InterPro" id="IPR036175">
    <property type="entry name" value="Sec23/24_helical_dom_sf"/>
</dbReference>
<accession>A0ABD3AJH9</accession>
<dbReference type="Pfam" id="PF04811">
    <property type="entry name" value="Sec23_trunk"/>
    <property type="match status" value="1"/>
</dbReference>
<keyword evidence="6" id="KW-0963">Cytoplasm</keyword>
<organism evidence="18 19">
    <name type="scientific">Cinchona calisaya</name>
    <dbReference type="NCBI Taxonomy" id="153742"/>
    <lineage>
        <taxon>Eukaryota</taxon>
        <taxon>Viridiplantae</taxon>
        <taxon>Streptophyta</taxon>
        <taxon>Embryophyta</taxon>
        <taxon>Tracheophyta</taxon>
        <taxon>Spermatophyta</taxon>
        <taxon>Magnoliopsida</taxon>
        <taxon>eudicotyledons</taxon>
        <taxon>Gunneridae</taxon>
        <taxon>Pentapetalae</taxon>
        <taxon>asterids</taxon>
        <taxon>lamiids</taxon>
        <taxon>Gentianales</taxon>
        <taxon>Rubiaceae</taxon>
        <taxon>Cinchonoideae</taxon>
        <taxon>Cinchoneae</taxon>
        <taxon>Cinchona</taxon>
    </lineage>
</organism>
<feature type="compositionally biased region" description="Polar residues" evidence="12">
    <location>
        <begin position="155"/>
        <end position="184"/>
    </location>
</feature>
<dbReference type="Proteomes" id="UP001630127">
    <property type="component" value="Unassembled WGS sequence"/>
</dbReference>
<dbReference type="Pfam" id="PF04810">
    <property type="entry name" value="zf-Sec23_Sec24"/>
    <property type="match status" value="1"/>
</dbReference>
<dbReference type="Pfam" id="PF00626">
    <property type="entry name" value="Gelsolin"/>
    <property type="match status" value="1"/>
</dbReference>
<dbReference type="InterPro" id="IPR029006">
    <property type="entry name" value="ADF-H/Gelsolin-like_dom_sf"/>
</dbReference>
<evidence type="ECO:0000313" key="18">
    <source>
        <dbReference type="EMBL" id="KAL3531296.1"/>
    </source>
</evidence>
<feature type="compositionally biased region" description="Polar residues" evidence="12">
    <location>
        <begin position="18"/>
        <end position="33"/>
    </location>
</feature>
<evidence type="ECO:0000259" key="14">
    <source>
        <dbReference type="Pfam" id="PF04810"/>
    </source>
</evidence>
<evidence type="ECO:0000256" key="11">
    <source>
        <dbReference type="ARBA" id="ARBA00023136"/>
    </source>
</evidence>
<keyword evidence="10" id="KW-0333">Golgi apparatus</keyword>
<comment type="similarity">
    <text evidence="4">Belongs to the SEC23/SEC24 family. SEC24 subfamily.</text>
</comment>
<comment type="subcellular location">
    <subcellularLocation>
        <location evidence="2">Cytoplasm</location>
    </subcellularLocation>
    <subcellularLocation>
        <location evidence="3">Endoplasmic reticulum membrane</location>
    </subcellularLocation>
    <subcellularLocation>
        <location evidence="1">Golgi apparatus membrane</location>
    </subcellularLocation>
</comment>
<dbReference type="FunFam" id="3.40.50.410:FF:000020">
    <property type="entry name" value="protein transport protein Sec24D isoform X1"/>
    <property type="match status" value="1"/>
</dbReference>
<keyword evidence="19" id="KW-1185">Reference proteome</keyword>
<evidence type="ECO:0000259" key="13">
    <source>
        <dbReference type="Pfam" id="PF00626"/>
    </source>
</evidence>
<dbReference type="GO" id="GO:0016192">
    <property type="term" value="P:vesicle-mediated transport"/>
    <property type="evidence" value="ECO:0007669"/>
    <property type="project" value="UniProtKB-KW"/>
</dbReference>
<reference evidence="18 19" key="1">
    <citation type="submission" date="2024-11" db="EMBL/GenBank/DDBJ databases">
        <title>A near-complete genome assembly of Cinchona calisaya.</title>
        <authorList>
            <person name="Lian D.C."/>
            <person name="Zhao X.W."/>
            <person name="Wei L."/>
        </authorList>
    </citation>
    <scope>NUCLEOTIDE SEQUENCE [LARGE SCALE GENOMIC DNA]</scope>
    <source>
        <tissue evidence="18">Nenye</tissue>
    </source>
</reference>
<evidence type="ECO:0000256" key="1">
    <source>
        <dbReference type="ARBA" id="ARBA00004394"/>
    </source>
</evidence>
<feature type="region of interest" description="Disordered" evidence="12">
    <location>
        <begin position="1"/>
        <end position="190"/>
    </location>
</feature>
<keyword evidence="9" id="KW-0653">Protein transport</keyword>
<evidence type="ECO:0000259" key="16">
    <source>
        <dbReference type="Pfam" id="PF04815"/>
    </source>
</evidence>
<keyword evidence="11" id="KW-0472">Membrane</keyword>
<dbReference type="Gene3D" id="2.60.40.1670">
    <property type="entry name" value="beta-sandwich domain of Sec23/24"/>
    <property type="match status" value="1"/>
</dbReference>
<protein>
    <recommendedName>
        <fullName evidence="20">Protein transport protein Sec24-like At3g07100</fullName>
    </recommendedName>
</protein>
<feature type="domain" description="Zinc finger Sec23/Sec24-type" evidence="14">
    <location>
        <begin position="382"/>
        <end position="420"/>
    </location>
</feature>
<evidence type="ECO:0000256" key="9">
    <source>
        <dbReference type="ARBA" id="ARBA00022927"/>
    </source>
</evidence>
<evidence type="ECO:0000259" key="15">
    <source>
        <dbReference type="Pfam" id="PF04811"/>
    </source>
</evidence>
<dbReference type="Pfam" id="PF08033">
    <property type="entry name" value="Sec23_BS"/>
    <property type="match status" value="1"/>
</dbReference>
<feature type="domain" description="Gelsolin-like" evidence="13">
    <location>
        <begin position="926"/>
        <end position="973"/>
    </location>
</feature>
<keyword evidence="8" id="KW-0931">ER-Golgi transport</keyword>
<sequence>MGTENPNRANFPLRPVASQFSAPRNASPFSSSGPVAGAEASGFRPNNPTASSQVPPSFLAGPVASGFRPVAPDRSNAPAGPPPASSYGPPQTGSFQRFPRPQFSSPAQVPPPQTLHAEQPLVAPPVRPPTGPFSSPPVSLQTQPQPPSVPMGYPQSINTIQPRMNVPQSSMDSQFSAPGTNLQPSSPPMGPSYPAARGTLQPTFPGYHSQQPNAFPQAPLVNSIAFPPQQGGYVAPVTAASRPYLSQQGGYMQSPPIAAPVALYSREHMQHPGSLPPTSMAQGLVEDFSSLSLGSVPGSFDTGIDSKALPRPLDGDVEPKSFAEMYPMNCSSRYLRLSTCALPNSQSLASRWHLPLGAVVCPLAEAPEGEEVPIVNFVTTGIVRCRRCRTYVNPYVAFTDHGRKWRCNICSILNDVPGEYFAHLDASGRRVDLDQRPELTKGSVEFIAPAEYMIRPPMPPQYFFLIDVSVSAVRSGMLEVVAQTIKSCLDTLPGFPRTQIGFITYDSTIHFYNMKSSLTQPQMMVVSDLDDIFLPLPDDLAVNLSESRTVVDAFLDSLPSMFQDNVNVESAFGPALKAAFMVMSQLGGKLLIFQTTLPSLGAGRLRLRGDDARVYGTDKEHTLRIAEDPFYKQMAADFSKFQISVNVYACSDKYIDIATLGTLAKYTGGQIYYYPNFVSSVHKDKLKHELARDLTRATAWEAVMRIRCGRGARFTSYHGNFMLRSTDLMALPVVDCDKAYAMQLCLEETLLTTDTVYFQVALLYTSSLGERRIRVHTAAAPVVADLGEMYRLADTGAVVSLFSRLAIEKSLAYKLEEARTSVQLRIVKALREYRNLYAVQHRLGGRMIYPESLKLLPLYGLALCKSIPLRGGYADAQLDERCAAGYTMMALPAKKLLKLLYPNLIRLDEYLLKTLADESENIWKRLPLAAESLDPRGLYIYDDGFRFVIWFGSMLSPDIARSLLGEDFATDYSKVCFTERDNEMSRRLMRIIEKYRETDPSYYQLCHLVRQGEQPREGFFLLSNLVEDQIGGTNGYADWILQLHRQVQQNA</sequence>
<dbReference type="InterPro" id="IPR036465">
    <property type="entry name" value="vWFA_dom_sf"/>
</dbReference>
<evidence type="ECO:0000256" key="4">
    <source>
        <dbReference type="ARBA" id="ARBA00008334"/>
    </source>
</evidence>
<keyword evidence="5" id="KW-0813">Transport</keyword>
<dbReference type="InterPro" id="IPR007123">
    <property type="entry name" value="Gelsolin-like_dom"/>
</dbReference>
<feature type="domain" description="Sec23/Sec24 beta-sandwich" evidence="17">
    <location>
        <begin position="699"/>
        <end position="783"/>
    </location>
</feature>
<dbReference type="SUPFAM" id="SSF81995">
    <property type="entry name" value="beta-sandwich domain of Sec23/24"/>
    <property type="match status" value="1"/>
</dbReference>
<dbReference type="EMBL" id="JBJUIK010000004">
    <property type="protein sequence ID" value="KAL3531296.1"/>
    <property type="molecule type" value="Genomic_DNA"/>
</dbReference>
<dbReference type="InterPro" id="IPR050550">
    <property type="entry name" value="SEC23_SEC24_subfamily"/>
</dbReference>
<dbReference type="GO" id="GO:0005789">
    <property type="term" value="C:endoplasmic reticulum membrane"/>
    <property type="evidence" value="ECO:0007669"/>
    <property type="project" value="UniProtKB-SubCell"/>
</dbReference>
<dbReference type="CDD" id="cd01479">
    <property type="entry name" value="Sec24-like"/>
    <property type="match status" value="1"/>
</dbReference>
<feature type="compositionally biased region" description="Pro residues" evidence="12">
    <location>
        <begin position="122"/>
        <end position="135"/>
    </location>
</feature>
<dbReference type="AlphaFoldDB" id="A0ABD3AJH9"/>
<dbReference type="InterPro" id="IPR006900">
    <property type="entry name" value="Sec23/24_helical_dom"/>
</dbReference>
<dbReference type="GO" id="GO:0015031">
    <property type="term" value="P:protein transport"/>
    <property type="evidence" value="ECO:0007669"/>
    <property type="project" value="UniProtKB-KW"/>
</dbReference>
<dbReference type="Gene3D" id="1.20.120.730">
    <property type="entry name" value="Sec23/Sec24 helical domain"/>
    <property type="match status" value="1"/>
</dbReference>
<evidence type="ECO:0008006" key="20">
    <source>
        <dbReference type="Google" id="ProtNLM"/>
    </source>
</evidence>
<evidence type="ECO:0000256" key="7">
    <source>
        <dbReference type="ARBA" id="ARBA00022824"/>
    </source>
</evidence>
<dbReference type="InterPro" id="IPR036180">
    <property type="entry name" value="Gelsolin-like_dom_sf"/>
</dbReference>
<evidence type="ECO:0000256" key="2">
    <source>
        <dbReference type="ARBA" id="ARBA00004496"/>
    </source>
</evidence>
<evidence type="ECO:0000256" key="8">
    <source>
        <dbReference type="ARBA" id="ARBA00022892"/>
    </source>
</evidence>
<dbReference type="InterPro" id="IPR006896">
    <property type="entry name" value="Sec23/24_trunk_dom"/>
</dbReference>
<dbReference type="Gene3D" id="3.40.50.410">
    <property type="entry name" value="von Willebrand factor, type A domain"/>
    <property type="match status" value="1"/>
</dbReference>
<keyword evidence="7" id="KW-0256">Endoplasmic reticulum</keyword>
<dbReference type="SUPFAM" id="SSF81811">
    <property type="entry name" value="Helical domain of Sec23/24"/>
    <property type="match status" value="1"/>
</dbReference>
<dbReference type="PANTHER" id="PTHR13803:SF39">
    <property type="entry name" value="SECRETORY 24AB, ISOFORM A"/>
    <property type="match status" value="1"/>
</dbReference>
<gene>
    <name evidence="18" type="ORF">ACH5RR_010618</name>
</gene>
<evidence type="ECO:0000256" key="12">
    <source>
        <dbReference type="SAM" id="MobiDB-lite"/>
    </source>
</evidence>
<feature type="domain" description="Sec23/Sec24 trunk" evidence="15">
    <location>
        <begin position="457"/>
        <end position="693"/>
    </location>
</feature>
<dbReference type="InterPro" id="IPR006895">
    <property type="entry name" value="Znf_Sec23_Sec24"/>
</dbReference>
<dbReference type="PANTHER" id="PTHR13803">
    <property type="entry name" value="SEC24-RELATED PROTEIN"/>
    <property type="match status" value="1"/>
</dbReference>
<evidence type="ECO:0000256" key="10">
    <source>
        <dbReference type="ARBA" id="ARBA00023034"/>
    </source>
</evidence>
<dbReference type="InterPro" id="IPR036174">
    <property type="entry name" value="Znf_Sec23_Sec24_sf"/>
</dbReference>
<feature type="domain" description="Sec23/Sec24 helical" evidence="16">
    <location>
        <begin position="794"/>
        <end position="897"/>
    </location>
</feature>
<evidence type="ECO:0000256" key="5">
    <source>
        <dbReference type="ARBA" id="ARBA00022448"/>
    </source>
</evidence>
<evidence type="ECO:0000256" key="6">
    <source>
        <dbReference type="ARBA" id="ARBA00022490"/>
    </source>
</evidence>
<evidence type="ECO:0000313" key="19">
    <source>
        <dbReference type="Proteomes" id="UP001630127"/>
    </source>
</evidence>
<proteinExistence type="inferred from homology"/>
<name>A0ABD3AJH9_9GENT</name>
<evidence type="ECO:0000256" key="3">
    <source>
        <dbReference type="ARBA" id="ARBA00004586"/>
    </source>
</evidence>
<comment type="caution">
    <text evidence="18">The sequence shown here is derived from an EMBL/GenBank/DDBJ whole genome shotgun (WGS) entry which is preliminary data.</text>
</comment>
<dbReference type="Gene3D" id="3.40.20.10">
    <property type="entry name" value="Severin"/>
    <property type="match status" value="1"/>
</dbReference>
<dbReference type="InterPro" id="IPR012990">
    <property type="entry name" value="Beta-sandwich_Sec23_24"/>
</dbReference>